<feature type="coiled-coil region" evidence="3">
    <location>
        <begin position="896"/>
        <end position="923"/>
    </location>
</feature>
<feature type="region of interest" description="Disordered" evidence="4">
    <location>
        <begin position="52"/>
        <end position="81"/>
    </location>
</feature>
<reference evidence="6 7" key="1">
    <citation type="submission" date="2018-02" db="EMBL/GenBank/DDBJ databases">
        <title>Genome sequence of the basidiomycete white-rot fungus Phlebia centrifuga.</title>
        <authorList>
            <person name="Granchi Z."/>
            <person name="Peng M."/>
            <person name="de Vries R.P."/>
            <person name="Hilden K."/>
            <person name="Makela M.R."/>
            <person name="Grigoriev I."/>
            <person name="Riley R."/>
        </authorList>
    </citation>
    <scope>NUCLEOTIDE SEQUENCE [LARGE SCALE GENOMIC DNA]</scope>
    <source>
        <strain evidence="6 7">FBCC195</strain>
    </source>
</reference>
<dbReference type="InterPro" id="IPR040240">
    <property type="entry name" value="TAF1"/>
</dbReference>
<dbReference type="OrthoDB" id="5752at2759"/>
<feature type="compositionally biased region" description="Basic and acidic residues" evidence="4">
    <location>
        <begin position="791"/>
        <end position="803"/>
    </location>
</feature>
<dbReference type="AlphaFoldDB" id="A0A2R6RHY0"/>
<dbReference type="Pfam" id="PF12157">
    <property type="entry name" value="DUF3591"/>
    <property type="match status" value="1"/>
</dbReference>
<dbReference type="PANTHER" id="PTHR13900">
    <property type="entry name" value="TRANSCRIPTION INITIATION FACTOR TFIID"/>
    <property type="match status" value="1"/>
</dbReference>
<dbReference type="STRING" id="98765.A0A2R6RHY0"/>
<dbReference type="GO" id="GO:0004402">
    <property type="term" value="F:histone acetyltransferase activity"/>
    <property type="evidence" value="ECO:0007669"/>
    <property type="project" value="InterPro"/>
</dbReference>
<proteinExistence type="predicted"/>
<feature type="compositionally biased region" description="Basic residues" evidence="4">
    <location>
        <begin position="395"/>
        <end position="406"/>
    </location>
</feature>
<keyword evidence="2" id="KW-0539">Nucleus</keyword>
<feature type="region of interest" description="Disordered" evidence="4">
    <location>
        <begin position="777"/>
        <end position="837"/>
    </location>
</feature>
<feature type="compositionally biased region" description="Acidic residues" evidence="4">
    <location>
        <begin position="1035"/>
        <end position="1044"/>
    </location>
</feature>
<name>A0A2R6RHY0_9APHY</name>
<dbReference type="Proteomes" id="UP000186601">
    <property type="component" value="Unassembled WGS sequence"/>
</dbReference>
<feature type="region of interest" description="Disordered" evidence="4">
    <location>
        <begin position="289"/>
        <end position="320"/>
    </location>
</feature>
<evidence type="ECO:0000256" key="4">
    <source>
        <dbReference type="SAM" id="MobiDB-lite"/>
    </source>
</evidence>
<gene>
    <name evidence="6" type="ORF">PHLCEN_2v2784</name>
</gene>
<keyword evidence="7" id="KW-1185">Reference proteome</keyword>
<comment type="caution">
    <text evidence="6">The sequence shown here is derived from an EMBL/GenBank/DDBJ whole genome shotgun (WGS) entry which is preliminary data.</text>
</comment>
<dbReference type="InterPro" id="IPR022591">
    <property type="entry name" value="TAF1_HAT_dom"/>
</dbReference>
<protein>
    <recommendedName>
        <fullName evidence="5">Transcription initiation factor TFIID subunit 1 histone acetyltransferase domain-containing protein</fullName>
    </recommendedName>
</protein>
<accession>A0A2R6RHY0</accession>
<dbReference type="EMBL" id="MLYV02000256">
    <property type="protein sequence ID" value="PSS29636.1"/>
    <property type="molecule type" value="Genomic_DNA"/>
</dbReference>
<dbReference type="PANTHER" id="PTHR13900:SF0">
    <property type="entry name" value="TRANSCRIPTION INITIATION FACTOR TFIID SUBUNIT 1"/>
    <property type="match status" value="1"/>
</dbReference>
<evidence type="ECO:0000256" key="1">
    <source>
        <dbReference type="ARBA" id="ARBA00004123"/>
    </source>
</evidence>
<comment type="subcellular location">
    <subcellularLocation>
        <location evidence="1">Nucleus</location>
    </subcellularLocation>
</comment>
<dbReference type="GO" id="GO:0051123">
    <property type="term" value="P:RNA polymerase II preinitiation complex assembly"/>
    <property type="evidence" value="ECO:0007669"/>
    <property type="project" value="TreeGrafter"/>
</dbReference>
<dbReference type="GO" id="GO:0016251">
    <property type="term" value="F:RNA polymerase II general transcription initiation factor activity"/>
    <property type="evidence" value="ECO:0007669"/>
    <property type="project" value="InterPro"/>
</dbReference>
<organism evidence="6 7">
    <name type="scientific">Hermanssonia centrifuga</name>
    <dbReference type="NCBI Taxonomy" id="98765"/>
    <lineage>
        <taxon>Eukaryota</taxon>
        <taxon>Fungi</taxon>
        <taxon>Dikarya</taxon>
        <taxon>Basidiomycota</taxon>
        <taxon>Agaricomycotina</taxon>
        <taxon>Agaricomycetes</taxon>
        <taxon>Polyporales</taxon>
        <taxon>Meruliaceae</taxon>
        <taxon>Hermanssonia</taxon>
    </lineage>
</organism>
<feature type="region of interest" description="Disordered" evidence="4">
    <location>
        <begin position="934"/>
        <end position="1063"/>
    </location>
</feature>
<feature type="region of interest" description="Disordered" evidence="4">
    <location>
        <begin position="395"/>
        <end position="417"/>
    </location>
</feature>
<evidence type="ECO:0000256" key="2">
    <source>
        <dbReference type="ARBA" id="ARBA00023242"/>
    </source>
</evidence>
<dbReference type="GO" id="GO:0017025">
    <property type="term" value="F:TBP-class protein binding"/>
    <property type="evidence" value="ECO:0007669"/>
    <property type="project" value="InterPro"/>
</dbReference>
<evidence type="ECO:0000313" key="6">
    <source>
        <dbReference type="EMBL" id="PSS29636.1"/>
    </source>
</evidence>
<sequence length="1063" mass="120763">MADENDAIAALTGFTLDNVLSGLDLPTGPGLSNQLGISGVSGFSSTQIYNDKWDDQDAIGPGEGEDWEDEVDRELEEEEDDGAPVKIEMESPRMGKKEKRKRVIRRLVERPRTVYERFPTFERDKVLDFTELFKGYTVQKSRISKRPFYVEPVVYTRKKEAPKGFLEALVGEAEREVEHQRVEQVVASGSIEQDLRHALEERAKSNVPISLPLHDRSFDLVLLSNWEDQIIYEPAMDVNGRTDDWDPSRMLGNDLTAPLNEGLESGAWTQSIIWSPRAPFRDFTKVVQNEEELPEERPADSVRPKKRLRTDNAPPRDRFNLSNDQFYEVTKDGGRHRVRQTFGQLVVEHAYPAQKLQLPFFKTRLSKQEARSFHRPALQFPSNIELRFSKVRTAKKKKDKAGRKVGKGGNVGEGLHKTGDLSLRDTSNFVLWELSEEHPPIISNFGMGSILVNYYRKKNDKDDHIPKYDLGEPIVIEPQDESPFMKFGYVYPGQTIPALYNNLMRAPLFRHKPYPTDFLVIKSTVKNDTKYFIREIKNLFAVGQTYPVTEVPGPHSRKITNTIKHRLQIIAYKLLSKSAEERLKISRLMKYFPDQNELQMRQRLKEFMEYHRRGPHQGFWRLKTNWVVPPETEQLKLVTPEQVVLSESMQVGQRHLQDSGYSYNGEVAEGDEDNLSVEQQLAPWITTKNFLFATQAKAMLRLHGEGDPSGRGEAFSFIRVSMKDIFVKAGEDYEKKLAEAESRPKSAHRYNVAEQQVIYKSEIERIWKAQFDSLSRKDEPELTKEEEEAAKDEPKKTGRRESMAQHSAAGYTPAQSPVRHTPGPTSPTFSRGSSLAREQDLVADQRKVLRIKRLVNGEWKTEIIRDVAVINAYVKKRQTMEEENTTADALAPTGDAEKDKRAKKRLEEEIARMKKNQERRLHRKNAKIVKEGGTPMQLNRPVKPDTTRRCGHCGQMGHMKTNRKCPRWAEFNSGAPPPTPSTSAASPPATSPTEFGKGSESLFSPGASSNSLRPPGTLLAHGPSPLAMSPPVTAMDEDDDDDGDFPPPTPSAAPKIKLTLKKS</sequence>
<dbReference type="GO" id="GO:0005669">
    <property type="term" value="C:transcription factor TFIID complex"/>
    <property type="evidence" value="ECO:0007669"/>
    <property type="project" value="InterPro"/>
</dbReference>
<evidence type="ECO:0000256" key="3">
    <source>
        <dbReference type="SAM" id="Coils"/>
    </source>
</evidence>
<evidence type="ECO:0000313" key="7">
    <source>
        <dbReference type="Proteomes" id="UP000186601"/>
    </source>
</evidence>
<evidence type="ECO:0000259" key="5">
    <source>
        <dbReference type="Pfam" id="PF12157"/>
    </source>
</evidence>
<feature type="compositionally biased region" description="Low complexity" evidence="4">
    <location>
        <begin position="981"/>
        <end position="993"/>
    </location>
</feature>
<feature type="compositionally biased region" description="Acidic residues" evidence="4">
    <location>
        <begin position="63"/>
        <end position="81"/>
    </location>
</feature>
<keyword evidence="3" id="KW-0175">Coiled coil</keyword>
<feature type="domain" description="Transcription initiation factor TFIID subunit 1 histone acetyltransferase" evidence="5">
    <location>
        <begin position="319"/>
        <end position="774"/>
    </location>
</feature>